<dbReference type="GO" id="GO:0003677">
    <property type="term" value="F:DNA binding"/>
    <property type="evidence" value="ECO:0007669"/>
    <property type="project" value="InterPro"/>
</dbReference>
<name>A0A0R0AEP0_9GAMM</name>
<protein>
    <submittedName>
        <fullName evidence="2">Uncharacterized protein</fullName>
    </submittedName>
</protein>
<feature type="region of interest" description="Disordered" evidence="1">
    <location>
        <begin position="72"/>
        <end position="99"/>
    </location>
</feature>
<dbReference type="Gene3D" id="1.10.260.40">
    <property type="entry name" value="lambda repressor-like DNA-binding domains"/>
    <property type="match status" value="1"/>
</dbReference>
<gene>
    <name evidence="2" type="ORF">ARC78_07510</name>
</gene>
<evidence type="ECO:0000256" key="1">
    <source>
        <dbReference type="SAM" id="MobiDB-lite"/>
    </source>
</evidence>
<dbReference type="Proteomes" id="UP000050836">
    <property type="component" value="Unassembled WGS sequence"/>
</dbReference>
<dbReference type="AlphaFoldDB" id="A0A0R0AEP0"/>
<dbReference type="InterPro" id="IPR010982">
    <property type="entry name" value="Lambda_DNA-bd_dom_sf"/>
</dbReference>
<dbReference type="Pfam" id="PF14549">
    <property type="entry name" value="P22_Cro"/>
    <property type="match status" value="1"/>
</dbReference>
<reference evidence="2 3" key="1">
    <citation type="submission" date="2015-10" db="EMBL/GenBank/DDBJ databases">
        <title>Genome sequencing and analysis of members of genus Stenotrophomonas.</title>
        <authorList>
            <person name="Patil P.P."/>
            <person name="Midha S."/>
            <person name="Patil P.B."/>
        </authorList>
    </citation>
    <scope>NUCLEOTIDE SEQUENCE [LARGE SCALE GENOMIC DNA]</scope>
    <source>
        <strain evidence="2 3">JCM 9942</strain>
    </source>
</reference>
<sequence length="99" mass="10368">MFKSKRANILGMKTPEITKEQAISAYDGNASALARALGITPSAVYQWPDGAIDERWALKLAFVLKPAVFGPDSPEARRTPAAADATAEAAPAVPVSEAA</sequence>
<dbReference type="SUPFAM" id="SSF47413">
    <property type="entry name" value="lambda repressor-like DNA-binding domains"/>
    <property type="match status" value="1"/>
</dbReference>
<feature type="compositionally biased region" description="Low complexity" evidence="1">
    <location>
        <begin position="79"/>
        <end position="99"/>
    </location>
</feature>
<proteinExistence type="predicted"/>
<dbReference type="EMBL" id="LLXS01000014">
    <property type="protein sequence ID" value="KRG43205.1"/>
    <property type="molecule type" value="Genomic_DNA"/>
</dbReference>
<comment type="caution">
    <text evidence="2">The sequence shown here is derived from an EMBL/GenBank/DDBJ whole genome shotgun (WGS) entry which is preliminary data.</text>
</comment>
<dbReference type="RefSeq" id="WP_054657762.1">
    <property type="nucleotide sequence ID" value="NZ_LLXS01000014.1"/>
</dbReference>
<evidence type="ECO:0000313" key="3">
    <source>
        <dbReference type="Proteomes" id="UP000050836"/>
    </source>
</evidence>
<evidence type="ECO:0000313" key="2">
    <source>
        <dbReference type="EMBL" id="KRG43205.1"/>
    </source>
</evidence>
<accession>A0A0R0AEP0</accession>
<organism evidence="2 3">
    <name type="scientific">Stenotrophomonas pictorum JCM 9942</name>
    <dbReference type="NCBI Taxonomy" id="1236960"/>
    <lineage>
        <taxon>Bacteria</taxon>
        <taxon>Pseudomonadati</taxon>
        <taxon>Pseudomonadota</taxon>
        <taxon>Gammaproteobacteria</taxon>
        <taxon>Lysobacterales</taxon>
        <taxon>Lysobacteraceae</taxon>
        <taxon>Stenotrophomonas</taxon>
    </lineage>
</organism>
<keyword evidence="3" id="KW-1185">Reference proteome</keyword>